<sequence>MSNKTTKIQLTTYNQFGEFHFYVSREEVQTYLDDRMINIDIDDFLDECTSNDTRKLFDWIKESSKLKSLE</sequence>
<dbReference type="STRING" id="1333845.SAMN04487895_101567"/>
<organism evidence="1 2">
    <name type="scientific">Paenibacillus sophorae</name>
    <dbReference type="NCBI Taxonomy" id="1333845"/>
    <lineage>
        <taxon>Bacteria</taxon>
        <taxon>Bacillati</taxon>
        <taxon>Bacillota</taxon>
        <taxon>Bacilli</taxon>
        <taxon>Bacillales</taxon>
        <taxon>Paenibacillaceae</taxon>
        <taxon>Paenibacillus</taxon>
    </lineage>
</organism>
<name>A0A1H8GLF5_9BACL</name>
<protein>
    <submittedName>
        <fullName evidence="1">Uncharacterized protein</fullName>
    </submittedName>
</protein>
<dbReference type="AlphaFoldDB" id="A0A1H8GLF5"/>
<dbReference type="Proteomes" id="UP000198809">
    <property type="component" value="Unassembled WGS sequence"/>
</dbReference>
<proteinExistence type="predicted"/>
<accession>A0A1H8GLF5</accession>
<reference evidence="1 2" key="1">
    <citation type="submission" date="2016-10" db="EMBL/GenBank/DDBJ databases">
        <authorList>
            <person name="de Groot N.N."/>
        </authorList>
    </citation>
    <scope>NUCLEOTIDE SEQUENCE [LARGE SCALE GENOMIC DNA]</scope>
    <source>
        <strain evidence="1 2">CGMCC 1.10238</strain>
    </source>
</reference>
<evidence type="ECO:0000313" key="1">
    <source>
        <dbReference type="EMBL" id="SEN44981.1"/>
    </source>
</evidence>
<dbReference type="EMBL" id="FODH01000001">
    <property type="protein sequence ID" value="SEN44981.1"/>
    <property type="molecule type" value="Genomic_DNA"/>
</dbReference>
<evidence type="ECO:0000313" key="2">
    <source>
        <dbReference type="Proteomes" id="UP000198809"/>
    </source>
</evidence>
<gene>
    <name evidence="1" type="ORF">SAMN04487895_101567</name>
</gene>